<proteinExistence type="predicted"/>
<protein>
    <submittedName>
        <fullName evidence="3">Uncharacterized protein</fullName>
    </submittedName>
</protein>
<evidence type="ECO:0000313" key="3">
    <source>
        <dbReference type="EMBL" id="STZ58649.1"/>
    </source>
</evidence>
<dbReference type="AlphaFoldDB" id="A0A378TD11"/>
<feature type="region of interest" description="Disordered" evidence="1">
    <location>
        <begin position="68"/>
        <end position="90"/>
    </location>
</feature>
<gene>
    <name evidence="3" type="ORF">NCTC10821_02163</name>
</gene>
<feature type="chain" id="PRO_5038981778" evidence="2">
    <location>
        <begin position="21"/>
        <end position="138"/>
    </location>
</feature>
<feature type="region of interest" description="Disordered" evidence="1">
    <location>
        <begin position="20"/>
        <end position="40"/>
    </location>
</feature>
<dbReference type="RefSeq" id="WP_115278407.1">
    <property type="nucleotide sequence ID" value="NZ_AP022600.1"/>
</dbReference>
<accession>A0A378TD11</accession>
<feature type="compositionally biased region" description="Pro residues" evidence="1">
    <location>
        <begin position="26"/>
        <end position="35"/>
    </location>
</feature>
<reference evidence="3 4" key="1">
    <citation type="submission" date="2018-06" db="EMBL/GenBank/DDBJ databases">
        <authorList>
            <consortium name="Pathogen Informatics"/>
            <person name="Doyle S."/>
        </authorList>
    </citation>
    <scope>NUCLEOTIDE SEQUENCE [LARGE SCALE GENOMIC DNA]</scope>
    <source>
        <strain evidence="3 4">NCTC10821</strain>
    </source>
</reference>
<dbReference type="Proteomes" id="UP000254978">
    <property type="component" value="Unassembled WGS sequence"/>
</dbReference>
<feature type="signal peptide" evidence="2">
    <location>
        <begin position="1"/>
        <end position="20"/>
    </location>
</feature>
<evidence type="ECO:0000256" key="2">
    <source>
        <dbReference type="SAM" id="SignalP"/>
    </source>
</evidence>
<evidence type="ECO:0000313" key="4">
    <source>
        <dbReference type="Proteomes" id="UP000254978"/>
    </source>
</evidence>
<feature type="region of interest" description="Disordered" evidence="1">
    <location>
        <begin position="118"/>
        <end position="138"/>
    </location>
</feature>
<organism evidence="3 4">
    <name type="scientific">Mycolicibacterium tokaiense</name>
    <dbReference type="NCBI Taxonomy" id="39695"/>
    <lineage>
        <taxon>Bacteria</taxon>
        <taxon>Bacillati</taxon>
        <taxon>Actinomycetota</taxon>
        <taxon>Actinomycetes</taxon>
        <taxon>Mycobacteriales</taxon>
        <taxon>Mycobacteriaceae</taxon>
        <taxon>Mycolicibacterium</taxon>
    </lineage>
</organism>
<name>A0A378TD11_9MYCO</name>
<evidence type="ECO:0000256" key="1">
    <source>
        <dbReference type="SAM" id="MobiDB-lite"/>
    </source>
</evidence>
<feature type="compositionally biased region" description="Low complexity" evidence="1">
    <location>
        <begin position="79"/>
        <end position="90"/>
    </location>
</feature>
<dbReference type="EMBL" id="UGQT01000001">
    <property type="protein sequence ID" value="STZ58649.1"/>
    <property type="molecule type" value="Genomic_DNA"/>
</dbReference>
<keyword evidence="2" id="KW-0732">Signal</keyword>
<keyword evidence="4" id="KW-1185">Reference proteome</keyword>
<sequence length="138" mass="13928">MLLKVCAGVVIMLVSSPAGTAAAEPSPVPPPPPSPASLGEVLGQYAVPSVPGAATPVVPNLNPWNNQYLLPQNESPAAPGQGQVFGVPPGQENANVSGIDYLKRLVDTYRAGGLEGALLGQNPVEGVGKPIPVPPPQS</sequence>
<dbReference type="OrthoDB" id="4762379at2"/>